<feature type="transmembrane region" description="Helical" evidence="7">
    <location>
        <begin position="129"/>
        <end position="145"/>
    </location>
</feature>
<reference evidence="11" key="1">
    <citation type="journal article" date="2019" name="Int. J. Syst. Evol. Microbiol.">
        <title>The Global Catalogue of Microorganisms (GCM) 10K type strain sequencing project: providing services to taxonomists for standard genome sequencing and annotation.</title>
        <authorList>
            <consortium name="The Broad Institute Genomics Platform"/>
            <consortium name="The Broad Institute Genome Sequencing Center for Infectious Disease"/>
            <person name="Wu L."/>
            <person name="Ma J."/>
        </authorList>
    </citation>
    <scope>NUCLEOTIDE SEQUENCE [LARGE SCALE GENOMIC DNA]</scope>
    <source>
        <strain evidence="11">JCM 13249</strain>
    </source>
</reference>
<organism evidence="10 11">
    <name type="scientific">Luedemannella helvata</name>
    <dbReference type="NCBI Taxonomy" id="349315"/>
    <lineage>
        <taxon>Bacteria</taxon>
        <taxon>Bacillati</taxon>
        <taxon>Actinomycetota</taxon>
        <taxon>Actinomycetes</taxon>
        <taxon>Micromonosporales</taxon>
        <taxon>Micromonosporaceae</taxon>
        <taxon>Luedemannella</taxon>
    </lineage>
</organism>
<feature type="transmembrane region" description="Helical" evidence="7">
    <location>
        <begin position="246"/>
        <end position="265"/>
    </location>
</feature>
<keyword evidence="11" id="KW-1185">Reference proteome</keyword>
<comment type="subcellular location">
    <subcellularLocation>
        <location evidence="1 7">Cell membrane</location>
        <topology evidence="1 7">Multi-pass membrane protein</topology>
    </subcellularLocation>
</comment>
<feature type="transmembrane region" description="Helical" evidence="7">
    <location>
        <begin position="194"/>
        <end position="212"/>
    </location>
</feature>
<evidence type="ECO:0000256" key="3">
    <source>
        <dbReference type="ARBA" id="ARBA00022475"/>
    </source>
</evidence>
<evidence type="ECO:0000259" key="9">
    <source>
        <dbReference type="PROSITE" id="PS50928"/>
    </source>
</evidence>
<evidence type="ECO:0000256" key="7">
    <source>
        <dbReference type="RuleBase" id="RU363032"/>
    </source>
</evidence>
<keyword evidence="4 7" id="KW-0812">Transmembrane</keyword>
<evidence type="ECO:0000256" key="2">
    <source>
        <dbReference type="ARBA" id="ARBA00022448"/>
    </source>
</evidence>
<dbReference type="Pfam" id="PF00528">
    <property type="entry name" value="BPD_transp_1"/>
    <property type="match status" value="1"/>
</dbReference>
<evidence type="ECO:0000256" key="8">
    <source>
        <dbReference type="SAM" id="MobiDB-lite"/>
    </source>
</evidence>
<evidence type="ECO:0000256" key="1">
    <source>
        <dbReference type="ARBA" id="ARBA00004651"/>
    </source>
</evidence>
<dbReference type="EMBL" id="BAAALS010000017">
    <property type="protein sequence ID" value="GAA1762214.1"/>
    <property type="molecule type" value="Genomic_DNA"/>
</dbReference>
<feature type="transmembrane region" description="Helical" evidence="7">
    <location>
        <begin position="89"/>
        <end position="109"/>
    </location>
</feature>
<keyword evidence="2 7" id="KW-0813">Transport</keyword>
<dbReference type="RefSeq" id="WP_344083170.1">
    <property type="nucleotide sequence ID" value="NZ_BAAALS010000017.1"/>
</dbReference>
<feature type="region of interest" description="Disordered" evidence="8">
    <location>
        <begin position="1"/>
        <end position="21"/>
    </location>
</feature>
<feature type="transmembrane region" description="Helical" evidence="7">
    <location>
        <begin position="151"/>
        <end position="173"/>
    </location>
</feature>
<dbReference type="InterPro" id="IPR000515">
    <property type="entry name" value="MetI-like"/>
</dbReference>
<evidence type="ECO:0000256" key="6">
    <source>
        <dbReference type="ARBA" id="ARBA00023136"/>
    </source>
</evidence>
<dbReference type="PANTHER" id="PTHR30151">
    <property type="entry name" value="ALKANE SULFONATE ABC TRANSPORTER-RELATED, MEMBRANE SUBUNIT"/>
    <property type="match status" value="1"/>
</dbReference>
<evidence type="ECO:0000313" key="11">
    <source>
        <dbReference type="Proteomes" id="UP001500655"/>
    </source>
</evidence>
<evidence type="ECO:0000313" key="10">
    <source>
        <dbReference type="EMBL" id="GAA1762214.1"/>
    </source>
</evidence>
<keyword evidence="6 7" id="KW-0472">Membrane</keyword>
<feature type="domain" description="ABC transmembrane type-1" evidence="9">
    <location>
        <begin position="85"/>
        <end position="265"/>
    </location>
</feature>
<name>A0ABP4WTC8_9ACTN</name>
<evidence type="ECO:0000256" key="5">
    <source>
        <dbReference type="ARBA" id="ARBA00022989"/>
    </source>
</evidence>
<gene>
    <name evidence="10" type="ORF">GCM10009681_36700</name>
</gene>
<feature type="transmembrane region" description="Helical" evidence="7">
    <location>
        <begin position="38"/>
        <end position="57"/>
    </location>
</feature>
<dbReference type="Gene3D" id="1.10.3720.10">
    <property type="entry name" value="MetI-like"/>
    <property type="match status" value="1"/>
</dbReference>
<dbReference type="SUPFAM" id="SSF161098">
    <property type="entry name" value="MetI-like"/>
    <property type="match status" value="1"/>
</dbReference>
<protein>
    <submittedName>
        <fullName evidence="10">ABC transporter permease</fullName>
    </submittedName>
</protein>
<keyword evidence="5 7" id="KW-1133">Transmembrane helix</keyword>
<keyword evidence="3" id="KW-1003">Cell membrane</keyword>
<comment type="similarity">
    <text evidence="7">Belongs to the binding-protein-dependent transport system permease family.</text>
</comment>
<proteinExistence type="inferred from homology"/>
<dbReference type="CDD" id="cd06261">
    <property type="entry name" value="TM_PBP2"/>
    <property type="match status" value="1"/>
</dbReference>
<sequence>MTQVISRPVATPAAPPLTPAHGRLRRLGPGRAIPGGRLAGPLLIVAAWSAASAAGVLDDRILPAPWTIWHTTTDLISSGRLQDNLLTSLQRAGLGFTFGLTAGLVLALISGLSRTGEALVDGPVQLKRSIPSLGLIPLMILWLGIGEGFKVVIIALGVAIPIYINTHVSLIGIDRRYVELAEVLRLSRTRFLRSVVFPAALPGFLTGLRLAVTGSWLSLVVIEQINATSGIGYMMYQAQNYGQSDIIIVGLIVYGVFGLASDALVRMIGKRVLSWQQTLGS</sequence>
<comment type="caution">
    <text evidence="10">The sequence shown here is derived from an EMBL/GenBank/DDBJ whole genome shotgun (WGS) entry which is preliminary data.</text>
</comment>
<evidence type="ECO:0000256" key="4">
    <source>
        <dbReference type="ARBA" id="ARBA00022692"/>
    </source>
</evidence>
<dbReference type="PROSITE" id="PS50928">
    <property type="entry name" value="ABC_TM1"/>
    <property type="match status" value="1"/>
</dbReference>
<dbReference type="PANTHER" id="PTHR30151:SF38">
    <property type="entry name" value="ALIPHATIC SULFONATES TRANSPORT PERMEASE PROTEIN SSUC-RELATED"/>
    <property type="match status" value="1"/>
</dbReference>
<accession>A0ABP4WTC8</accession>
<dbReference type="Proteomes" id="UP001500655">
    <property type="component" value="Unassembled WGS sequence"/>
</dbReference>
<dbReference type="InterPro" id="IPR035906">
    <property type="entry name" value="MetI-like_sf"/>
</dbReference>